<evidence type="ECO:0000313" key="3">
    <source>
        <dbReference type="Proteomes" id="UP001447188"/>
    </source>
</evidence>
<dbReference type="Pfam" id="PF00069">
    <property type="entry name" value="Pkinase"/>
    <property type="match status" value="1"/>
</dbReference>
<proteinExistence type="predicted"/>
<dbReference type="InterPro" id="IPR036770">
    <property type="entry name" value="Ankyrin_rpt-contain_sf"/>
</dbReference>
<dbReference type="PROSITE" id="PS00108">
    <property type="entry name" value="PROTEIN_KINASE_ST"/>
    <property type="match status" value="1"/>
</dbReference>
<dbReference type="SMART" id="SM00248">
    <property type="entry name" value="ANK"/>
    <property type="match status" value="3"/>
</dbReference>
<reference evidence="2 3" key="1">
    <citation type="submission" date="2024-02" db="EMBL/GenBank/DDBJ databases">
        <title>Discinaceae phylogenomics.</title>
        <authorList>
            <person name="Dirks A.C."/>
            <person name="James T.Y."/>
        </authorList>
    </citation>
    <scope>NUCLEOTIDE SEQUENCE [LARGE SCALE GENOMIC DNA]</scope>
    <source>
        <strain evidence="2 3">ACD0624</strain>
    </source>
</reference>
<dbReference type="SUPFAM" id="SSF48403">
    <property type="entry name" value="Ankyrin repeat"/>
    <property type="match status" value="1"/>
</dbReference>
<accession>A0ABR3GCJ9</accession>
<dbReference type="PANTHER" id="PTHR44167:SF24">
    <property type="entry name" value="SERINE_THREONINE-PROTEIN KINASE CHK2"/>
    <property type="match status" value="1"/>
</dbReference>
<evidence type="ECO:0000313" key="2">
    <source>
        <dbReference type="EMBL" id="KAL0633692.1"/>
    </source>
</evidence>
<name>A0ABR3GCJ9_9PEZI</name>
<dbReference type="InterPro" id="IPR011009">
    <property type="entry name" value="Kinase-like_dom_sf"/>
</dbReference>
<dbReference type="Pfam" id="PF12796">
    <property type="entry name" value="Ank_2"/>
    <property type="match status" value="1"/>
</dbReference>
<gene>
    <name evidence="2" type="ORF">Q9L58_007415</name>
</gene>
<dbReference type="Proteomes" id="UP001447188">
    <property type="component" value="Unassembled WGS sequence"/>
</dbReference>
<dbReference type="SUPFAM" id="SSF56112">
    <property type="entry name" value="Protein kinase-like (PK-like)"/>
    <property type="match status" value="1"/>
</dbReference>
<dbReference type="InterPro" id="IPR000719">
    <property type="entry name" value="Prot_kinase_dom"/>
</dbReference>
<dbReference type="SMART" id="SM00220">
    <property type="entry name" value="S_TKc"/>
    <property type="match status" value="1"/>
</dbReference>
<evidence type="ECO:0000259" key="1">
    <source>
        <dbReference type="PROSITE" id="PS50011"/>
    </source>
</evidence>
<dbReference type="InterPro" id="IPR008271">
    <property type="entry name" value="Ser/Thr_kinase_AS"/>
</dbReference>
<dbReference type="InterPro" id="IPR002110">
    <property type="entry name" value="Ankyrin_rpt"/>
</dbReference>
<organism evidence="2 3">
    <name type="scientific">Discina gigas</name>
    <dbReference type="NCBI Taxonomy" id="1032678"/>
    <lineage>
        <taxon>Eukaryota</taxon>
        <taxon>Fungi</taxon>
        <taxon>Dikarya</taxon>
        <taxon>Ascomycota</taxon>
        <taxon>Pezizomycotina</taxon>
        <taxon>Pezizomycetes</taxon>
        <taxon>Pezizales</taxon>
        <taxon>Discinaceae</taxon>
        <taxon>Discina</taxon>
    </lineage>
</organism>
<dbReference type="PROSITE" id="PS50011">
    <property type="entry name" value="PROTEIN_KINASE_DOM"/>
    <property type="match status" value="1"/>
</dbReference>
<dbReference type="Gene3D" id="1.25.40.20">
    <property type="entry name" value="Ankyrin repeat-containing domain"/>
    <property type="match status" value="1"/>
</dbReference>
<dbReference type="PANTHER" id="PTHR44167">
    <property type="entry name" value="OVARIAN-SPECIFIC SERINE/THREONINE-PROTEIN KINASE LOK-RELATED"/>
    <property type="match status" value="1"/>
</dbReference>
<comment type="caution">
    <text evidence="2">The sequence shown here is derived from an EMBL/GenBank/DDBJ whole genome shotgun (WGS) entry which is preliminary data.</text>
</comment>
<protein>
    <recommendedName>
        <fullName evidence="1">Protein kinase domain-containing protein</fullName>
    </recommendedName>
</protein>
<keyword evidence="3" id="KW-1185">Reference proteome</keyword>
<dbReference type="EMBL" id="JBBBZM010000117">
    <property type="protein sequence ID" value="KAL0633692.1"/>
    <property type="molecule type" value="Genomic_DNA"/>
</dbReference>
<feature type="domain" description="Protein kinase" evidence="1">
    <location>
        <begin position="42"/>
        <end position="317"/>
    </location>
</feature>
<dbReference type="Gene3D" id="1.10.510.10">
    <property type="entry name" value="Transferase(Phosphotransferase) domain 1"/>
    <property type="match status" value="1"/>
</dbReference>
<sequence length="716" mass="78110">MPTAEESASLNSYQQTAISMNSSATVHHSDSPFVSQYNGTWNRHEKDLGNGSFGIVYREDNFETGAVRAVKKILKGSIDSIMREIQCMIRLREYSSLFVGIQCWWTHNDTIFIAMDYHRWGNLTEYVARNGPFSENDAKDISVQLFLAVLVLHQYSIVHRDIKPENILIASVSPFSIRLADFGLAKFLSPDPNDDTPHFPHGTPAWGAPEQLREDGESTSKVDIWAVGGVLYYLMTSLNPFSDDDRYESTSVLSRYTFPFWPRVSQSQFLELRNCDPGNLIIVPGISYQGNIFLHKLIVQNPDHRLTAREALNHVWVNPTPPHRHRSNVLRVAAAGGYLALVGRVLKAFGTGPVVDRGTIPTDAALIGAAAGGHDKRALEGGHNSVAAELWPHVVEWVNFSDLTDRTTALVDAVAAFGTETFLPLLISHIQSNAVSTLTPYFATMITAAVHHGNIGSLSTLISDAPLGLEFLDSALHSAASSGRLHILEFLLDLHAVIPTRLLPPGTIPGAHDILSSALEAAAEHGHLDILRYLVCRGIAPTKAAIAATVDHGHTKSFQYLVCVLRKAYRVPMALLFRYIPRNGIPHCRLSLLRKHLTPYTLKGHVPAAARLGRGDIVRWLLANVDEPGARRVGLVAAAEYGHVDLVQELSVLAGGGVGEALTAAAKAGKLGVVEVLLGRAREKDVESALEAGHDAGQVGVVVRLLLEREPYASAE</sequence>